<feature type="transmembrane region" description="Helical" evidence="12">
    <location>
        <begin position="52"/>
        <end position="74"/>
    </location>
</feature>
<dbReference type="AlphaFoldDB" id="A0A2A7TZ64"/>
<feature type="transmembrane region" description="Helical" evidence="12">
    <location>
        <begin position="299"/>
        <end position="318"/>
    </location>
</feature>
<evidence type="ECO:0000256" key="7">
    <source>
        <dbReference type="ARBA" id="ARBA00022989"/>
    </source>
</evidence>
<dbReference type="EMBL" id="PDDV01000013">
    <property type="protein sequence ID" value="PEH71405.1"/>
    <property type="molecule type" value="Genomic_DNA"/>
</dbReference>
<dbReference type="GO" id="GO:0015209">
    <property type="term" value="F:cytosine transmembrane transporter activity"/>
    <property type="evidence" value="ECO:0007669"/>
    <property type="project" value="InterPro"/>
</dbReference>
<keyword evidence="3" id="KW-0813">Transport</keyword>
<feature type="transmembrane region" description="Helical" evidence="12">
    <location>
        <begin position="224"/>
        <end position="253"/>
    </location>
</feature>
<sequence length="416" mass="43393">MSQDNNYSQGPVPSSARKGALALSCVMLGLTFFSASMWTGGTLGTGLGYHDFLLAVLLGNLLLGIYTSTLGYIGAKTGLTTHLLARFSFGVKGSWLPSLLLGGTQVGWFGVGVAMFAIPVSKATGLNTEWLIALSGVLMTVTVFFGISALTILSVIAVPAIALLGGYSVWLAINGMGGLDVLRAVTPTQPLDFNLALALVVGSFISAGTLTADFVRFGRNAKVAVWVTMVAFFLGNSLMFVFGATGAAALGMADISDVMIAQGLLLPAIVVLGLNIWTTNDNALYASGLGFANITGLSSKLLSVANGLIGTLCALWLYNNFVGWLTFLSAAIPPIGGVIIADYLMHRHRYRDFARAEMVAVNWNAIAAVALGVAAGHGLPGIVPLNAVLGGALGYCLLSRLFGRRQQRVLEVSHAE</sequence>
<proteinExistence type="inferred from homology"/>
<keyword evidence="5" id="KW-0997">Cell inner membrane</keyword>
<evidence type="ECO:0000256" key="6">
    <source>
        <dbReference type="ARBA" id="ARBA00022692"/>
    </source>
</evidence>
<evidence type="ECO:0000256" key="2">
    <source>
        <dbReference type="ARBA" id="ARBA00008974"/>
    </source>
</evidence>
<feature type="transmembrane region" description="Helical" evidence="12">
    <location>
        <begin position="381"/>
        <end position="398"/>
    </location>
</feature>
<dbReference type="Gene3D" id="1.10.4160.10">
    <property type="entry name" value="Hydantoin permease"/>
    <property type="match status" value="1"/>
</dbReference>
<comment type="caution">
    <text evidence="13">The sequence shown here is derived from an EMBL/GenBank/DDBJ whole genome shotgun (WGS) entry which is preliminary data.</text>
</comment>
<evidence type="ECO:0000256" key="4">
    <source>
        <dbReference type="ARBA" id="ARBA00022475"/>
    </source>
</evidence>
<feature type="transmembrane region" description="Helical" evidence="12">
    <location>
        <begin position="130"/>
        <end position="147"/>
    </location>
</feature>
<feature type="transmembrane region" description="Helical" evidence="12">
    <location>
        <begin position="152"/>
        <end position="173"/>
    </location>
</feature>
<evidence type="ECO:0000256" key="10">
    <source>
        <dbReference type="ARBA" id="ARBA00068467"/>
    </source>
</evidence>
<feature type="transmembrane region" description="Helical" evidence="12">
    <location>
        <begin position="259"/>
        <end position="278"/>
    </location>
</feature>
<name>A0A2A7TZ64_EDWTA</name>
<dbReference type="NCBIfam" id="NF008241">
    <property type="entry name" value="PRK11017.1"/>
    <property type="match status" value="1"/>
</dbReference>
<feature type="transmembrane region" description="Helical" evidence="12">
    <location>
        <begin position="324"/>
        <end position="344"/>
    </location>
</feature>
<keyword evidence="6 12" id="KW-0812">Transmembrane</keyword>
<comment type="subcellular location">
    <subcellularLocation>
        <location evidence="1">Cell inner membrane</location>
        <topology evidence="1">Multi-pass membrane protein</topology>
    </subcellularLocation>
</comment>
<reference evidence="14" key="1">
    <citation type="submission" date="2017-09" db="EMBL/GenBank/DDBJ databases">
        <title>FDA dAtabase for Regulatory Grade micrObial Sequences (FDA-ARGOS): Supporting development and validation of Infectious Disease Dx tests.</title>
        <authorList>
            <person name="Goldberg B."/>
            <person name="Campos J."/>
            <person name="Tallon L."/>
            <person name="Sadzewicz L."/>
            <person name="Ott S."/>
            <person name="Zhao X."/>
            <person name="Nagaraj S."/>
            <person name="Vavikolanu K."/>
            <person name="Aluvathingal J."/>
            <person name="Nadendla S."/>
            <person name="Geyer C."/>
            <person name="Sichtig H."/>
        </authorList>
    </citation>
    <scope>NUCLEOTIDE SEQUENCE [LARGE SCALE GENOMIC DNA]</scope>
    <source>
        <strain evidence="14">FDAARGOS_370</strain>
    </source>
</reference>
<evidence type="ECO:0000256" key="3">
    <source>
        <dbReference type="ARBA" id="ARBA00022448"/>
    </source>
</evidence>
<evidence type="ECO:0000256" key="1">
    <source>
        <dbReference type="ARBA" id="ARBA00004429"/>
    </source>
</evidence>
<feature type="transmembrane region" description="Helical" evidence="12">
    <location>
        <begin position="20"/>
        <end position="40"/>
    </location>
</feature>
<keyword evidence="7 12" id="KW-1133">Transmembrane helix</keyword>
<dbReference type="GeneID" id="93122139"/>
<evidence type="ECO:0000256" key="12">
    <source>
        <dbReference type="SAM" id="Phobius"/>
    </source>
</evidence>
<dbReference type="CDD" id="cd11484">
    <property type="entry name" value="SLC-NCS1sbd_CobB-like"/>
    <property type="match status" value="1"/>
</dbReference>
<evidence type="ECO:0000313" key="14">
    <source>
        <dbReference type="Proteomes" id="UP000219788"/>
    </source>
</evidence>
<dbReference type="RefSeq" id="WP_005297483.1">
    <property type="nucleotide sequence ID" value="NZ_CABKPF010000079.1"/>
</dbReference>
<evidence type="ECO:0000313" key="13">
    <source>
        <dbReference type="EMBL" id="PEH71405.1"/>
    </source>
</evidence>
<protein>
    <recommendedName>
        <fullName evidence="10">Cytosine permease</fullName>
    </recommendedName>
</protein>
<gene>
    <name evidence="13" type="ORF">CRM76_05320</name>
</gene>
<keyword evidence="8 12" id="KW-0472">Membrane</keyword>
<feature type="transmembrane region" description="Helical" evidence="12">
    <location>
        <begin position="193"/>
        <end position="212"/>
    </location>
</feature>
<comment type="function">
    <text evidence="9">Required for cytosine transport into the cell.</text>
</comment>
<dbReference type="PANTHER" id="PTHR30569">
    <property type="entry name" value="CYTOSINE TRANSPORTER CODB"/>
    <property type="match status" value="1"/>
</dbReference>
<dbReference type="PANTHER" id="PTHR30569:SF0">
    <property type="entry name" value="CYTOSINE PERMEASE"/>
    <property type="match status" value="1"/>
</dbReference>
<evidence type="ECO:0000256" key="8">
    <source>
        <dbReference type="ARBA" id="ARBA00023136"/>
    </source>
</evidence>
<dbReference type="STRING" id="636.AAW15_01050"/>
<comment type="similarity">
    <text evidence="2">Belongs to the purine-cytosine permease (2.A.39) family.</text>
</comment>
<feature type="transmembrane region" description="Helical" evidence="12">
    <location>
        <begin position="95"/>
        <end position="118"/>
    </location>
</feature>
<dbReference type="FunFam" id="1.10.4160.10:FF:000003">
    <property type="entry name" value="Cytosine permease"/>
    <property type="match status" value="1"/>
</dbReference>
<keyword evidence="4" id="KW-1003">Cell membrane</keyword>
<keyword evidence="11" id="KW-0205">Cytosine metabolism</keyword>
<organism evidence="13 14">
    <name type="scientific">Edwardsiella tarda</name>
    <dbReference type="NCBI Taxonomy" id="636"/>
    <lineage>
        <taxon>Bacteria</taxon>
        <taxon>Pseudomonadati</taxon>
        <taxon>Pseudomonadota</taxon>
        <taxon>Gammaproteobacteria</taxon>
        <taxon>Enterobacterales</taxon>
        <taxon>Hafniaceae</taxon>
        <taxon>Edwardsiella</taxon>
    </lineage>
</organism>
<dbReference type="InterPro" id="IPR001248">
    <property type="entry name" value="Pur-cyt_permease"/>
</dbReference>
<evidence type="ECO:0000256" key="9">
    <source>
        <dbReference type="ARBA" id="ARBA00057876"/>
    </source>
</evidence>
<dbReference type="GO" id="GO:0019858">
    <property type="term" value="P:cytosine metabolic process"/>
    <property type="evidence" value="ECO:0007669"/>
    <property type="project" value="UniProtKB-KW"/>
</dbReference>
<dbReference type="GO" id="GO:0005886">
    <property type="term" value="C:plasma membrane"/>
    <property type="evidence" value="ECO:0007669"/>
    <property type="project" value="UniProtKB-SubCell"/>
</dbReference>
<dbReference type="Proteomes" id="UP000219788">
    <property type="component" value="Unassembled WGS sequence"/>
</dbReference>
<feature type="transmembrane region" description="Helical" evidence="12">
    <location>
        <begin position="356"/>
        <end position="375"/>
    </location>
</feature>
<evidence type="ECO:0000256" key="5">
    <source>
        <dbReference type="ARBA" id="ARBA00022519"/>
    </source>
</evidence>
<evidence type="ECO:0000256" key="11">
    <source>
        <dbReference type="ARBA" id="ARBA00084090"/>
    </source>
</evidence>
<dbReference type="OrthoDB" id="5487344at2"/>
<dbReference type="InterPro" id="IPR030191">
    <property type="entry name" value="CodB"/>
</dbReference>
<accession>A0A2A7TZ64</accession>
<dbReference type="Pfam" id="PF02133">
    <property type="entry name" value="Transp_cyt_pur"/>
    <property type="match status" value="1"/>
</dbReference>